<dbReference type="Pfam" id="PF04077">
    <property type="entry name" value="DsrH"/>
    <property type="match status" value="1"/>
</dbReference>
<reference evidence="1 2" key="1">
    <citation type="submission" date="2016-11" db="EMBL/GenBank/DDBJ databases">
        <authorList>
            <person name="Jaros S."/>
            <person name="Januszkiewicz K."/>
            <person name="Wedrychowicz H."/>
        </authorList>
    </citation>
    <scope>NUCLEOTIDE SEQUENCE [LARGE SCALE GENOMIC DNA]</scope>
    <source>
        <strain evidence="1 2">LMG 26898</strain>
    </source>
</reference>
<dbReference type="EMBL" id="FRDA01000002">
    <property type="protein sequence ID" value="SHM70999.1"/>
    <property type="molecule type" value="Genomic_DNA"/>
</dbReference>
<dbReference type="Proteomes" id="UP000183983">
    <property type="component" value="Unassembled WGS sequence"/>
</dbReference>
<dbReference type="SUPFAM" id="SSF75169">
    <property type="entry name" value="DsrEFH-like"/>
    <property type="match status" value="1"/>
</dbReference>
<dbReference type="InterPro" id="IPR027396">
    <property type="entry name" value="DsrEFH-like"/>
</dbReference>
<evidence type="ECO:0000313" key="1">
    <source>
        <dbReference type="EMBL" id="SHM70999.1"/>
    </source>
</evidence>
<gene>
    <name evidence="1" type="ORF">SAMN05216593_102482</name>
</gene>
<dbReference type="STRING" id="1190415.SAMN05216593_102482"/>
<dbReference type="InterPro" id="IPR007215">
    <property type="entry name" value="Sulphur_relay_TusB/DsrH"/>
</dbReference>
<dbReference type="NCBIfam" id="TIGR03011">
    <property type="entry name" value="sulf_tusB_dsrH"/>
    <property type="match status" value="1"/>
</dbReference>
<evidence type="ECO:0000313" key="2">
    <source>
        <dbReference type="Proteomes" id="UP000183983"/>
    </source>
</evidence>
<sequence>MSTLHVISHSPFTDNRLDSCLRLLGDDDGILLCGDATYALMPSSAALDRLQQANLESLYVLDEDLMARNLELPAGIVSVDYAGFVELSIRFDKVNTWL</sequence>
<proteinExistence type="predicted"/>
<dbReference type="PANTHER" id="PTHR37526">
    <property type="entry name" value="PROTEIN TUSB"/>
    <property type="match status" value="1"/>
</dbReference>
<dbReference type="AlphaFoldDB" id="A0A1M7KZI7"/>
<dbReference type="RefSeq" id="WP_073163125.1">
    <property type="nucleotide sequence ID" value="NZ_FRDA01000002.1"/>
</dbReference>
<name>A0A1M7KZI7_9PSED</name>
<dbReference type="GO" id="GO:1990228">
    <property type="term" value="C:sulfurtransferase complex"/>
    <property type="evidence" value="ECO:0007669"/>
    <property type="project" value="TreeGrafter"/>
</dbReference>
<protein>
    <submittedName>
        <fullName evidence="1">tRNA 2-thiouridine synthesizing protein B</fullName>
    </submittedName>
</protein>
<dbReference type="PANTHER" id="PTHR37526:SF1">
    <property type="entry name" value="PROTEIN TUSB"/>
    <property type="match status" value="1"/>
</dbReference>
<dbReference type="GO" id="GO:0002143">
    <property type="term" value="P:tRNA wobble position uridine thiolation"/>
    <property type="evidence" value="ECO:0007669"/>
    <property type="project" value="InterPro"/>
</dbReference>
<dbReference type="Gene3D" id="3.40.1260.10">
    <property type="entry name" value="DsrEFH-like"/>
    <property type="match status" value="1"/>
</dbReference>
<accession>A0A1M7KZI7</accession>
<organism evidence="1 2">
    <name type="scientific">Pseudomonas asturiensis</name>
    <dbReference type="NCBI Taxonomy" id="1190415"/>
    <lineage>
        <taxon>Bacteria</taxon>
        <taxon>Pseudomonadati</taxon>
        <taxon>Pseudomonadota</taxon>
        <taxon>Gammaproteobacteria</taxon>
        <taxon>Pseudomonadales</taxon>
        <taxon>Pseudomonadaceae</taxon>
        <taxon>Pseudomonas</taxon>
    </lineage>
</organism>
<dbReference type="OrthoDB" id="9795117at2"/>